<dbReference type="OrthoDB" id="3945550at2759"/>
<dbReference type="RefSeq" id="XP_040776715.1">
    <property type="nucleotide sequence ID" value="XM_040925151.1"/>
</dbReference>
<dbReference type="GeneID" id="63842280"/>
<proteinExistence type="predicted"/>
<dbReference type="EMBL" id="MU032347">
    <property type="protein sequence ID" value="KAF3765754.1"/>
    <property type="molecule type" value="Genomic_DNA"/>
</dbReference>
<dbReference type="SUPFAM" id="SSF52047">
    <property type="entry name" value="RNI-like"/>
    <property type="match status" value="1"/>
</dbReference>
<comment type="caution">
    <text evidence="1">The sequence shown here is derived from an EMBL/GenBank/DDBJ whole genome shotgun (WGS) entry which is preliminary data.</text>
</comment>
<gene>
    <name evidence="1" type="ORF">M406DRAFT_68171</name>
</gene>
<name>A0A9P5CNS0_CRYP1</name>
<sequence>MIVDVLEADSPKTLSTLALVSPTFYDLARHAQHRQITLNLRVWDRDVQGEKQARARMEYLDKFGFLPDVRRLTISGAGATPALMAELGRFIIKLSGLRDLAWQYQDAIPEPVLAFLQDRPTIRLHVVSIPGRVVHENGTVAPVPLPSPPDPHARNADRSKAYVLEQLVNSRSLYSLDVRCEYVDAAQCFNTMLPLRRVLQSCPNLRKLTLKVGLPKPGCFTFSPLKEYTGLGFTEAERPVVALEELEVAAYPFGRPAQEGICFYGSPWPHWQPSSLCHSDGYPLAVREEVSWGSIFDWSRLRRLHTADSDLGLQLLPWLTALREVDLGLGMARSADIEQQDLRMFYDDITSPLEAITVRRLVSIGLDNLLRHGPSLRRLKIHQIPTQKPVEWEQSVSAEDLLAISEGCPHIEELAVDVCPEGEWPQHIYRALASFRQLQHLEFFQDFEEEEEEENKEKLIITGRLSFAASRICHYLRDQAFPRKAPFKTLTVHYGHKPVMPGGLYDIRPYKDRSHVFQWTLSERQDEAEQGVYHMTPDGMLCQETNPKFSS</sequence>
<dbReference type="Gene3D" id="3.80.10.10">
    <property type="entry name" value="Ribonuclease Inhibitor"/>
    <property type="match status" value="1"/>
</dbReference>
<reference evidence="1" key="1">
    <citation type="journal article" date="2020" name="Phytopathology">
        <title>Genome sequence of the chestnut blight fungus Cryphonectria parasitica EP155: A fundamental resource for an archetypical invasive plant pathogen.</title>
        <authorList>
            <person name="Crouch J.A."/>
            <person name="Dawe A."/>
            <person name="Aerts A."/>
            <person name="Barry K."/>
            <person name="Churchill A.C.L."/>
            <person name="Grimwood J."/>
            <person name="Hillman B."/>
            <person name="Milgroom M.G."/>
            <person name="Pangilinan J."/>
            <person name="Smith M."/>
            <person name="Salamov A."/>
            <person name="Schmutz J."/>
            <person name="Yadav J."/>
            <person name="Grigoriev I.V."/>
            <person name="Nuss D."/>
        </authorList>
    </citation>
    <scope>NUCLEOTIDE SEQUENCE</scope>
    <source>
        <strain evidence="1">EP155</strain>
    </source>
</reference>
<organism evidence="1 2">
    <name type="scientific">Cryphonectria parasitica (strain ATCC 38755 / EP155)</name>
    <dbReference type="NCBI Taxonomy" id="660469"/>
    <lineage>
        <taxon>Eukaryota</taxon>
        <taxon>Fungi</taxon>
        <taxon>Dikarya</taxon>
        <taxon>Ascomycota</taxon>
        <taxon>Pezizomycotina</taxon>
        <taxon>Sordariomycetes</taxon>
        <taxon>Sordariomycetidae</taxon>
        <taxon>Diaporthales</taxon>
        <taxon>Cryphonectriaceae</taxon>
        <taxon>Cryphonectria-Endothia species complex</taxon>
        <taxon>Cryphonectria</taxon>
    </lineage>
</organism>
<protein>
    <submittedName>
        <fullName evidence="1">Uncharacterized protein</fullName>
    </submittedName>
</protein>
<dbReference type="Proteomes" id="UP000803844">
    <property type="component" value="Unassembled WGS sequence"/>
</dbReference>
<evidence type="ECO:0000313" key="1">
    <source>
        <dbReference type="EMBL" id="KAF3765754.1"/>
    </source>
</evidence>
<accession>A0A9P5CNS0</accession>
<dbReference type="InterPro" id="IPR032675">
    <property type="entry name" value="LRR_dom_sf"/>
</dbReference>
<evidence type="ECO:0000313" key="2">
    <source>
        <dbReference type="Proteomes" id="UP000803844"/>
    </source>
</evidence>
<keyword evidence="2" id="KW-1185">Reference proteome</keyword>
<dbReference type="AlphaFoldDB" id="A0A9P5CNS0"/>